<name>A0A544QUZ4_9FIRM</name>
<feature type="domain" description="Putative nitroreductase TM1586" evidence="1">
    <location>
        <begin position="155"/>
        <end position="251"/>
    </location>
</feature>
<dbReference type="EMBL" id="SGJB01000009">
    <property type="protein sequence ID" value="TQQ84524.1"/>
    <property type="molecule type" value="Genomic_DNA"/>
</dbReference>
<reference evidence="2 3" key="1">
    <citation type="submission" date="2019-02" db="EMBL/GenBank/DDBJ databases">
        <title>Peptostreptococcaceae bacterium ZHW00191 nov., a new bacterium isolated from the human gut.</title>
        <authorList>
            <person name="Zhou H.-W."/>
            <person name="Chen X.-J."/>
        </authorList>
    </citation>
    <scope>NUCLEOTIDE SEQUENCE [LARGE SCALE GENOMIC DNA]</scope>
    <source>
        <strain evidence="2 3">ZHW00191</strain>
    </source>
</reference>
<evidence type="ECO:0000313" key="3">
    <source>
        <dbReference type="Proteomes" id="UP000317863"/>
    </source>
</evidence>
<evidence type="ECO:0000259" key="1">
    <source>
        <dbReference type="Pfam" id="PF14512"/>
    </source>
</evidence>
<dbReference type="Gene3D" id="3.40.109.10">
    <property type="entry name" value="NADH Oxidase"/>
    <property type="match status" value="1"/>
</dbReference>
<comment type="caution">
    <text evidence="2">The sequence shown here is derived from an EMBL/GenBank/DDBJ whole genome shotgun (WGS) entry which is preliminary data.</text>
</comment>
<accession>A0A544QUZ4</accession>
<gene>
    <name evidence="2" type="ORF">EXD82_05910</name>
</gene>
<protein>
    <recommendedName>
        <fullName evidence="1">Putative nitroreductase TM1586 domain-containing protein</fullName>
    </recommendedName>
</protein>
<keyword evidence="3" id="KW-1185">Reference proteome</keyword>
<organism evidence="2 3">
    <name type="scientific">Peptacetobacter hominis</name>
    <dbReference type="NCBI Taxonomy" id="2743610"/>
    <lineage>
        <taxon>Bacteria</taxon>
        <taxon>Bacillati</taxon>
        <taxon>Bacillota</taxon>
        <taxon>Clostridia</taxon>
        <taxon>Peptostreptococcales</taxon>
        <taxon>Peptostreptococcaceae</taxon>
        <taxon>Peptacetobacter</taxon>
    </lineage>
</organism>
<dbReference type="OrthoDB" id="9814075at2"/>
<sequence length="295" mass="34046">MELSEAIYYRKTTEFFSNKKLKEHLIEDVRRACNNISYIDEDLNIKAHVIDKGHLIHFLMGKECKIKAPHYIVVTSEGGKNHLQNAGFALEEVVLYMTSLGIATCWLDSHLTKADILDCLQTEEDEREFVRDESGFEVSEMMKDAEIDENIGEPCTIIAFGMPIKSEPLFRTRFAVPDRKPIAKISKGMTGKWENVMELVRRAPSVKNSQPWYVSKEGNYIHFFEKVPRKAQLKNMSAISMGIALKHLDIACRENDIDIVYKDMELRNRIGGREYFISVEERTNADVEEEIQEEM</sequence>
<feature type="domain" description="Putative nitroreductase TM1586" evidence="1">
    <location>
        <begin position="2"/>
        <end position="114"/>
    </location>
</feature>
<dbReference type="SUPFAM" id="SSF55469">
    <property type="entry name" value="FMN-dependent nitroreductase-like"/>
    <property type="match status" value="1"/>
</dbReference>
<dbReference type="AlphaFoldDB" id="A0A544QUZ4"/>
<dbReference type="RefSeq" id="WP_142535999.1">
    <property type="nucleotide sequence ID" value="NZ_SGJB01000009.1"/>
</dbReference>
<proteinExistence type="predicted"/>
<dbReference type="InterPro" id="IPR029478">
    <property type="entry name" value="TM1586_NiRdase"/>
</dbReference>
<dbReference type="InterPro" id="IPR000415">
    <property type="entry name" value="Nitroreductase-like"/>
</dbReference>
<dbReference type="Gene3D" id="3.40.109.30">
    <property type="entry name" value="putative nitroreductase (tm1586), domain 2"/>
    <property type="match status" value="1"/>
</dbReference>
<dbReference type="Proteomes" id="UP000317863">
    <property type="component" value="Unassembled WGS sequence"/>
</dbReference>
<dbReference type="Pfam" id="PF14512">
    <property type="entry name" value="TM1586_NiRdase"/>
    <property type="match status" value="2"/>
</dbReference>
<evidence type="ECO:0000313" key="2">
    <source>
        <dbReference type="EMBL" id="TQQ84524.1"/>
    </source>
</evidence>
<dbReference type="GO" id="GO:0016491">
    <property type="term" value="F:oxidoreductase activity"/>
    <property type="evidence" value="ECO:0007669"/>
    <property type="project" value="InterPro"/>
</dbReference>